<dbReference type="EMBL" id="MIGC01000277">
    <property type="protein sequence ID" value="PHJ25446.1"/>
    <property type="molecule type" value="Genomic_DNA"/>
</dbReference>
<dbReference type="VEuPathDB" id="ToxoDB:CSUI_000699"/>
<feature type="region of interest" description="Disordered" evidence="1">
    <location>
        <begin position="1412"/>
        <end position="1483"/>
    </location>
</feature>
<feature type="region of interest" description="Disordered" evidence="1">
    <location>
        <begin position="1"/>
        <end position="60"/>
    </location>
</feature>
<dbReference type="OrthoDB" id="332405at2759"/>
<name>A0A2C6LFY1_9APIC</name>
<feature type="compositionally biased region" description="Polar residues" evidence="1">
    <location>
        <begin position="828"/>
        <end position="849"/>
    </location>
</feature>
<dbReference type="GeneID" id="94424141"/>
<organism evidence="2 3">
    <name type="scientific">Cystoisospora suis</name>
    <dbReference type="NCBI Taxonomy" id="483139"/>
    <lineage>
        <taxon>Eukaryota</taxon>
        <taxon>Sar</taxon>
        <taxon>Alveolata</taxon>
        <taxon>Apicomplexa</taxon>
        <taxon>Conoidasida</taxon>
        <taxon>Coccidia</taxon>
        <taxon>Eucoccidiorida</taxon>
        <taxon>Eimeriorina</taxon>
        <taxon>Sarcocystidae</taxon>
        <taxon>Cystoisospora</taxon>
    </lineage>
</organism>
<sequence length="2640" mass="278123">MGRSRMAASVDHPSGRRAFCADEESSTSSNVRTDQAGSHLTVPVTSHPTQQAAASNAPTAKTLSSSTLLRFLRSQSLTEPARAQSLLTSKPLATAADLRGMEQFLSELGPAAMRPSTSEISSRPVGVPRENDVAPSSLIALFTASRLPRGTLPASFNTEGTSAQISPEVLKLTSDFGAADLNGRGNFAAHQPTATEPRTPIDSDSFLRLVSSLQGQQRLDRQLVSCATKGHKQLAVQDASCGDAGGIVQDGQKSMSTTPTEPSTPARDADCKTEVPGLSHRESSSRYSTRGRGSGNLGRAFSTAANGGSCGNQTSSKLESPQHPGEGAAKTGLVSSSLLELLTSLRSNVEGNHDATAVAADACASNELTSRRPCLPASAGTSLLPHSFLSCLDSRAGPLLTPCSNSLTPGSGPSPEATPMRSAGGISTNAVVASTERNHQLLGVNTSSCSLLRQVSGGGEVGQPLDTNSTTRQSNTVSKASSESLESSRPRKGSKGQTLQTEAFSSLSFSQPATQEPWPDSWLLYAPPPGVGESLFSMSDDSAASLAPLVPLRESEAGSKAKRGGQTRQQTRVKRGRSQGWTGPVPQRQNSNDSIGSSVATPETTVKRGYQRDRYARTNATVGDVASPGSATVQVRRGSTANRHGEKIPLSSEESGKEGSVAGDRLQLDCPLSRGMTQESILQLSDASSSSTREGNTPALGPQETASSLLFLEKSKHGPTHRAETPARGVGGGGNHRDAHVPVALKADVSLGGNRPHYHVAKQEWRVRYYMNGKRKMRTYSAKFYGYDTAHNMAKDFAQYVDKHDALPDSMMMTAMMLQAQANANSRAPLNNMNVPSSRTHTPGSNSPRPENVSALHSASPGPHEESRFWDANSVCAAEGLHAPVARCRATAGDHASIAAPGWGPGVSGGDVELKVRSWEAREIDDGGDAASHRSRSFTCGTSVAGWRSDQKSNSPQQLQWVASSSEDSGSSTHQSNSLRSTPLSGTSPVKHSSGRTPAGYHESEDSQQSLFRSAHARSQEFDENTFASGDVASHLLASALSPPVSRGNSMPGWLGERTASRDPETNRSLSSPASTPILARRALIAAAVSPLQPRPQATGTGKSAKVVLCPDKDDSCEVRLAGGAETSAAVRCVDGALDSREGSRENGEKAALGSFSLNAFQKLEELSGSCQHQGQCLSELRTSGDLLQDLRCAGVAASTLPDVSPTGAKGTTAATAVAATAVSHQILDTIDLFGEFIRGFAKEKVDEFEHLDVSKESLYSSPPRPSCFAASCRELPAHWGVAQGRGPGGRMEDSSISVDCVDSGGAQVLPSPCGTTGNIPRKLKALDGIGPASGEEDFTPGQLDRLHLARGMLPRQGECAMSGLSHSELVALSRALVDLTSSTYILMDTLKTSLASSTSAVYTHRVEREAAKDEQVMETEDTRERQMSVAEGMSVRGQESPRETTGETHEHAGPNCVTKENSGENVAERSPSSPENKFPAGERRDTALVDATSLASLSPLFSLIKRGEDIQVQAQSEAALETLTGEKRTSGDLRTSVVRKMPCSADLSTTKPFSSVDGEVLPTQVEEKTRPTLAPAGQDTEIAGNAKRAEVECQVLKQEGDSKAVSTRTTTAGSTPWSPGSLAFASVGAQTPVLTRTSTANGAFSSTGSASGASPVISGVAAADGDVSVTGTADCKAPTDRLFGGDFTLPSSCKMSHRRSNAEASVGGSSSALPCVSACQGKAGTNTHGTATPELKHSNSIERGPTVVETAFALLHTHQRLATTISSLQEPVEKQLRFILRIVRPLLLPCVLPPVTKNEVDETSPPSVWNESLLSRARCASDVAKTKLAKRLGTDIQNSSPILCEGVAGREENQLSTEHDARNGCDSRTCFSGRPQVTKSEGNSLCDTAGTSQQHRPHKRSRADCVTDCANASRLEGSEGTKRTKISVHVSSCGTEAGSPTGHQTSLPSPRVICDEQSLADFLLSPFKSPSCPCSDRPCPCDRQHVADMIYLLYSIPGRQRTKAPESSQCSGEGHETSDLDEHMGREFRHTVRNSGEGTASENRNIFQQACDALRQACVFKSRESAIVTPCIGPAKTGTEDGKKTGVDKTAVSQDSTDGQSDRREEGSDGQTCCSSRSVSADGVIVPGQGVDMDAPGSKEHQIQQPKEMVLQELDVDMASSSAEDRSCARGFFPSGGSEQEKPCFPDSDLASLSLVPLPSLSAGPTDTQDSLGDGTTTNESTSPEDQAAKDASAALAMAGQALVLFSSSATSQRTSKGCEFLGAETDSAPRGSKLSPHVALLRLSYPAMLACSLPLQSLLHTVAGMILSLHKKLIYRFICSHLRVPLLTQEGCLSATDTIPESREGDGATQQSAEKSTDGAGATMNEMRWQTSDAASQIMTTKLQKDSRVKKSTTETDPGGEVASALRDGDEAVPDRKTRVLRDADLPFPIEESASCSEAAVERATDRWEPAIEGEGTRCRTHPLQVKEHEQCSSTELPLDTTRMTVSETESCGGSISSVGSSDPPLACLFLQKPTNSGDNANHIGENYRDTVNSCDVLDEENTDDASSVSTTQVPCRSTSASFSDSYYVRSASGGGAVEDSTDAALSDGGRIHLAEKGRHITRVVGQGEKTLEAQGGSAGDDEFEEQRSAAFQVSWSP</sequence>
<feature type="region of interest" description="Disordered" evidence="1">
    <location>
        <begin position="2382"/>
        <end position="2412"/>
    </location>
</feature>
<feature type="compositionally biased region" description="Polar residues" evidence="1">
    <location>
        <begin position="952"/>
        <end position="991"/>
    </location>
</feature>
<gene>
    <name evidence="2" type="ORF">CSUI_000699</name>
</gene>
<reference evidence="2 3" key="1">
    <citation type="journal article" date="2017" name="Int. J. Parasitol.">
        <title>The genome of the protozoan parasite Cystoisospora suis and a reverse vaccinology approach to identify vaccine candidates.</title>
        <authorList>
            <person name="Palmieri N."/>
            <person name="Shrestha A."/>
            <person name="Ruttkowski B."/>
            <person name="Beck T."/>
            <person name="Vogl C."/>
            <person name="Tomley F."/>
            <person name="Blake D.P."/>
            <person name="Joachim A."/>
        </authorList>
    </citation>
    <scope>NUCLEOTIDE SEQUENCE [LARGE SCALE GENOMIC DNA]</scope>
    <source>
        <strain evidence="2 3">Wien I</strain>
    </source>
</reference>
<feature type="compositionally biased region" description="Polar residues" evidence="1">
    <location>
        <begin position="2206"/>
        <end position="2226"/>
    </location>
</feature>
<protein>
    <submittedName>
        <fullName evidence="2">Ap2 domain transcription factor ap2iv-4</fullName>
    </submittedName>
</protein>
<keyword evidence="3" id="KW-1185">Reference proteome</keyword>
<feature type="region of interest" description="Disordered" evidence="1">
    <location>
        <begin position="553"/>
        <end position="661"/>
    </location>
</feature>
<dbReference type="Gene3D" id="1.20.5.2050">
    <property type="match status" value="1"/>
</dbReference>
<feature type="compositionally biased region" description="Polar residues" evidence="1">
    <location>
        <begin position="2110"/>
        <end position="2120"/>
    </location>
</feature>
<feature type="compositionally biased region" description="Basic residues" evidence="1">
    <location>
        <begin position="560"/>
        <end position="577"/>
    </location>
</feature>
<feature type="compositionally biased region" description="Polar residues" evidence="1">
    <location>
        <begin position="303"/>
        <end position="319"/>
    </location>
</feature>
<feature type="region of interest" description="Disordered" evidence="1">
    <location>
        <begin position="677"/>
        <end position="703"/>
    </location>
</feature>
<feature type="region of interest" description="Disordered" evidence="1">
    <location>
        <begin position="2001"/>
        <end position="2026"/>
    </location>
</feature>
<feature type="compositionally biased region" description="Polar residues" evidence="1">
    <location>
        <begin position="1459"/>
        <end position="1476"/>
    </location>
</feature>
<feature type="region of interest" description="Disordered" evidence="1">
    <location>
        <begin position="2607"/>
        <end position="2640"/>
    </location>
</feature>
<evidence type="ECO:0000256" key="1">
    <source>
        <dbReference type="SAM" id="MobiDB-lite"/>
    </source>
</evidence>
<feature type="region of interest" description="Disordered" evidence="1">
    <location>
        <begin position="247"/>
        <end position="330"/>
    </location>
</feature>
<evidence type="ECO:0000313" key="2">
    <source>
        <dbReference type="EMBL" id="PHJ25446.1"/>
    </source>
</evidence>
<feature type="region of interest" description="Disordered" evidence="1">
    <location>
        <begin position="2072"/>
        <end position="2120"/>
    </location>
</feature>
<feature type="region of interest" description="Disordered" evidence="1">
    <location>
        <begin position="108"/>
        <end position="129"/>
    </location>
</feature>
<feature type="region of interest" description="Disordered" evidence="1">
    <location>
        <begin position="716"/>
        <end position="738"/>
    </location>
</feature>
<feature type="compositionally biased region" description="Basic and acidic residues" evidence="1">
    <location>
        <begin position="1412"/>
        <end position="1427"/>
    </location>
</feature>
<feature type="region of interest" description="Disordered" evidence="1">
    <location>
        <begin position="457"/>
        <end position="525"/>
    </location>
</feature>
<feature type="compositionally biased region" description="Polar residues" evidence="1">
    <location>
        <begin position="465"/>
        <end position="477"/>
    </location>
</feature>
<feature type="compositionally biased region" description="Polar residues" evidence="1">
    <location>
        <begin position="26"/>
        <end position="60"/>
    </location>
</feature>
<feature type="compositionally biased region" description="Basic and acidic residues" evidence="1">
    <location>
        <begin position="267"/>
        <end position="284"/>
    </location>
</feature>
<feature type="compositionally biased region" description="Low complexity" evidence="1">
    <location>
        <begin position="680"/>
        <end position="691"/>
    </location>
</feature>
<feature type="region of interest" description="Disordered" evidence="1">
    <location>
        <begin position="828"/>
        <end position="867"/>
    </location>
</feature>
<feature type="compositionally biased region" description="Basic and acidic residues" evidence="1">
    <location>
        <begin position="2079"/>
        <end position="2088"/>
    </location>
</feature>
<feature type="region of interest" description="Disordered" evidence="1">
    <location>
        <begin position="1042"/>
        <end position="1075"/>
    </location>
</feature>
<feature type="region of interest" description="Disordered" evidence="1">
    <location>
        <begin position="1600"/>
        <end position="1624"/>
    </location>
</feature>
<feature type="compositionally biased region" description="Low complexity" evidence="1">
    <location>
        <begin position="254"/>
        <end position="265"/>
    </location>
</feature>
<feature type="compositionally biased region" description="Polar residues" evidence="1">
    <location>
        <begin position="1877"/>
        <end position="1895"/>
    </location>
</feature>
<dbReference type="RefSeq" id="XP_067927093.1">
    <property type="nucleotide sequence ID" value="XM_068060930.1"/>
</dbReference>
<feature type="region of interest" description="Disordered" evidence="1">
    <location>
        <begin position="403"/>
        <end position="423"/>
    </location>
</feature>
<comment type="caution">
    <text evidence="2">The sequence shown here is derived from an EMBL/GenBank/DDBJ whole genome shotgun (WGS) entry which is preliminary data.</text>
</comment>
<feature type="compositionally biased region" description="Basic and acidic residues" evidence="1">
    <location>
        <begin position="1440"/>
        <end position="1453"/>
    </location>
</feature>
<feature type="compositionally biased region" description="Polar residues" evidence="1">
    <location>
        <begin position="587"/>
        <end position="604"/>
    </location>
</feature>
<feature type="compositionally biased region" description="Low complexity" evidence="1">
    <location>
        <begin position="478"/>
        <end position="487"/>
    </location>
</feature>
<evidence type="ECO:0000313" key="3">
    <source>
        <dbReference type="Proteomes" id="UP000221165"/>
    </source>
</evidence>
<feature type="region of interest" description="Disordered" evidence="1">
    <location>
        <begin position="2198"/>
        <end position="2233"/>
    </location>
</feature>
<feature type="region of interest" description="Disordered" evidence="1">
    <location>
        <begin position="1877"/>
        <end position="1900"/>
    </location>
</feature>
<feature type="compositionally biased region" description="Polar residues" evidence="1">
    <location>
        <begin position="1605"/>
        <end position="1619"/>
    </location>
</feature>
<feature type="region of interest" description="Disordered" evidence="1">
    <location>
        <begin position="944"/>
        <end position="1018"/>
    </location>
</feature>
<feature type="compositionally biased region" description="Basic and acidic residues" evidence="1">
    <location>
        <begin position="2014"/>
        <end position="2026"/>
    </location>
</feature>
<dbReference type="Proteomes" id="UP000221165">
    <property type="component" value="Unassembled WGS sequence"/>
</dbReference>
<feature type="compositionally biased region" description="Polar residues" evidence="1">
    <location>
        <begin position="495"/>
        <end position="514"/>
    </location>
</feature>
<feature type="region of interest" description="Disordered" evidence="1">
    <location>
        <begin position="2339"/>
        <end position="2363"/>
    </location>
</feature>
<feature type="compositionally biased region" description="Polar residues" evidence="1">
    <location>
        <begin position="629"/>
        <end position="642"/>
    </location>
</feature>
<accession>A0A2C6LFY1</accession>
<feature type="region of interest" description="Disordered" evidence="1">
    <location>
        <begin position="2171"/>
        <end position="2190"/>
    </location>
</feature>
<feature type="compositionally biased region" description="Basic and acidic residues" evidence="1">
    <location>
        <begin position="716"/>
        <end position="725"/>
    </location>
</feature>
<proteinExistence type="predicted"/>
<feature type="compositionally biased region" description="Basic and acidic residues" evidence="1">
    <location>
        <begin position="2385"/>
        <end position="2396"/>
    </location>
</feature>